<dbReference type="Gene3D" id="1.10.10.10">
    <property type="entry name" value="Winged helix-like DNA-binding domain superfamily/Winged helix DNA-binding domain"/>
    <property type="match status" value="1"/>
</dbReference>
<dbReference type="InterPro" id="IPR036388">
    <property type="entry name" value="WH-like_DNA-bd_sf"/>
</dbReference>
<sequence length="467" mass="52838">MKKNPTYVIPTAESETVEFKSSFQDEVIITLVAFANAKGGSVYVGVGDKGDIKGVSLGKETVQNWINEIKIKTQPSLIPDVETLEVEGKTIVLLKMQEYPIKPVSIKGKCYKRIGNSNHLMGVEEIANEHLKTINGSWDFYPDPHHSLKDISLEKVSRFIHRIEQRTENKIPYTPVEFLTKMEMLREGKLTFGAYLLFVADYCPISDIQVGRFKSNITIIDSISLNTDLFSEVEEIIAFIKKHLMVEYIITGEPQRTERFDYPLDAIREIVINMIVHRDYRDSSGSVIKIFDNRIEFYNPGKLFGGITIEDLLTGNYSSKSRNKLIAKAFKEVGLIERYGSGIHRVQEICKDYGVIAPVFEEFSGGFRVVLFNEKQGIQKDDTIKGGLSGGLSGGLNDGLNDADRFLLSLIEKNPGIQLKEILSVVENKSQRTLERQIAQLIERKLIERRGSRKTGGYWKVNKEVQS</sequence>
<dbReference type="OrthoDB" id="613884at2"/>
<dbReference type="PANTHER" id="PTHR30595">
    <property type="entry name" value="GLPR-RELATED TRANSCRIPTIONAL REPRESSOR"/>
    <property type="match status" value="1"/>
</dbReference>
<gene>
    <name evidence="2" type="ORF">C5745_13215</name>
</gene>
<dbReference type="PANTHER" id="PTHR30595:SF6">
    <property type="entry name" value="SCHLAFEN ALBA-2 DOMAIN-CONTAINING PROTEIN"/>
    <property type="match status" value="1"/>
</dbReference>
<dbReference type="InterPro" id="IPR007421">
    <property type="entry name" value="Schlafen_AlbA_2_dom"/>
</dbReference>
<name>A0A2S9J213_9SPHI</name>
<dbReference type="Gene3D" id="3.30.565.60">
    <property type="match status" value="1"/>
</dbReference>
<evidence type="ECO:0000313" key="3">
    <source>
        <dbReference type="Proteomes" id="UP000239711"/>
    </source>
</evidence>
<dbReference type="AlphaFoldDB" id="A0A2S9J213"/>
<feature type="domain" description="Schlafen AlbA-2" evidence="1">
    <location>
        <begin position="13"/>
        <end position="121"/>
    </location>
</feature>
<dbReference type="RefSeq" id="WP_105717485.1">
    <property type="nucleotide sequence ID" value="NZ_PVBQ01000010.1"/>
</dbReference>
<dbReference type="EMBL" id="PVBQ01000010">
    <property type="protein sequence ID" value="PRD46821.1"/>
    <property type="molecule type" value="Genomic_DNA"/>
</dbReference>
<evidence type="ECO:0000313" key="2">
    <source>
        <dbReference type="EMBL" id="PRD46821.1"/>
    </source>
</evidence>
<reference evidence="2 3" key="1">
    <citation type="submission" date="2018-02" db="EMBL/GenBank/DDBJ databases">
        <title>The draft genome of Sphingobacterium sp. 5JN-11.</title>
        <authorList>
            <person name="Liu L."/>
            <person name="Li L."/>
            <person name="Liang L."/>
            <person name="Zhang X."/>
            <person name="Wang T."/>
        </authorList>
    </citation>
    <scope>NUCLEOTIDE SEQUENCE [LARGE SCALE GENOMIC DNA]</scope>
    <source>
        <strain evidence="2 3">5JN-11</strain>
    </source>
</reference>
<dbReference type="Gene3D" id="3.30.950.30">
    <property type="entry name" value="Schlafen, AAA domain"/>
    <property type="match status" value="1"/>
</dbReference>
<protein>
    <submittedName>
        <fullName evidence="2">AAA family ATPase</fullName>
    </submittedName>
</protein>
<dbReference type="InterPro" id="IPR038475">
    <property type="entry name" value="RecG_C_sf"/>
</dbReference>
<comment type="caution">
    <text evidence="2">The sequence shown here is derived from an EMBL/GenBank/DDBJ whole genome shotgun (WGS) entry which is preliminary data.</text>
</comment>
<dbReference type="InterPro" id="IPR036390">
    <property type="entry name" value="WH_DNA-bd_sf"/>
</dbReference>
<evidence type="ECO:0000259" key="1">
    <source>
        <dbReference type="Pfam" id="PF04326"/>
    </source>
</evidence>
<dbReference type="SUPFAM" id="SSF46785">
    <property type="entry name" value="Winged helix' DNA-binding domain"/>
    <property type="match status" value="1"/>
</dbReference>
<proteinExistence type="predicted"/>
<dbReference type="Pfam" id="PF13749">
    <property type="entry name" value="HATPase_c_4"/>
    <property type="match status" value="1"/>
</dbReference>
<keyword evidence="3" id="KW-1185">Reference proteome</keyword>
<dbReference type="Proteomes" id="UP000239711">
    <property type="component" value="Unassembled WGS sequence"/>
</dbReference>
<dbReference type="Pfam" id="PF04326">
    <property type="entry name" value="SLFN_AlbA_2"/>
    <property type="match status" value="1"/>
</dbReference>
<accession>A0A2S9J213</accession>
<dbReference type="InterPro" id="IPR038461">
    <property type="entry name" value="Schlafen_AlbA_2_dom_sf"/>
</dbReference>
<organism evidence="2 3">
    <name type="scientific">Sphingobacterium haloxyli</name>
    <dbReference type="NCBI Taxonomy" id="2100533"/>
    <lineage>
        <taxon>Bacteria</taxon>
        <taxon>Pseudomonadati</taxon>
        <taxon>Bacteroidota</taxon>
        <taxon>Sphingobacteriia</taxon>
        <taxon>Sphingobacteriales</taxon>
        <taxon>Sphingobacteriaceae</taxon>
        <taxon>Sphingobacterium</taxon>
    </lineage>
</organism>